<keyword evidence="1" id="KW-0812">Transmembrane</keyword>
<accession>A0ABY1PKP0</accession>
<keyword evidence="1" id="KW-1133">Transmembrane helix</keyword>
<evidence type="ECO:0000256" key="2">
    <source>
        <dbReference type="SAM" id="SignalP"/>
    </source>
</evidence>
<feature type="signal peptide" evidence="2">
    <location>
        <begin position="1"/>
        <end position="18"/>
    </location>
</feature>
<organism evidence="3 4">
    <name type="scientific">Shimia sagamensis</name>
    <dbReference type="NCBI Taxonomy" id="1566352"/>
    <lineage>
        <taxon>Bacteria</taxon>
        <taxon>Pseudomonadati</taxon>
        <taxon>Pseudomonadota</taxon>
        <taxon>Alphaproteobacteria</taxon>
        <taxon>Rhodobacterales</taxon>
        <taxon>Roseobacteraceae</taxon>
    </lineage>
</organism>
<proteinExistence type="predicted"/>
<gene>
    <name evidence="3" type="ORF">SAMN06265373_11515</name>
</gene>
<evidence type="ECO:0000313" key="3">
    <source>
        <dbReference type="EMBL" id="SMP36330.1"/>
    </source>
</evidence>
<evidence type="ECO:0000313" key="4">
    <source>
        <dbReference type="Proteomes" id="UP001157961"/>
    </source>
</evidence>
<protein>
    <recommendedName>
        <fullName evidence="5">LPXTG-motif cell wall anchor domain-containing protein</fullName>
    </recommendedName>
</protein>
<dbReference type="RefSeq" id="WP_283428032.1">
    <property type="nucleotide sequence ID" value="NZ_FXTY01000015.1"/>
</dbReference>
<feature type="transmembrane region" description="Helical" evidence="1">
    <location>
        <begin position="30"/>
        <end position="49"/>
    </location>
</feature>
<feature type="chain" id="PRO_5046209887" description="LPXTG-motif cell wall anchor domain-containing protein" evidence="2">
    <location>
        <begin position="19"/>
        <end position="55"/>
    </location>
</feature>
<evidence type="ECO:0000256" key="1">
    <source>
        <dbReference type="SAM" id="Phobius"/>
    </source>
</evidence>
<keyword evidence="4" id="KW-1185">Reference proteome</keyword>
<comment type="caution">
    <text evidence="3">The sequence shown here is derived from an EMBL/GenBank/DDBJ whole genome shotgun (WGS) entry which is preliminary data.</text>
</comment>
<keyword evidence="2" id="KW-0732">Signal</keyword>
<keyword evidence="1" id="KW-0472">Membrane</keyword>
<dbReference type="EMBL" id="FXTY01000015">
    <property type="protein sequence ID" value="SMP36330.1"/>
    <property type="molecule type" value="Genomic_DNA"/>
</dbReference>
<name>A0ABY1PKP0_9RHOB</name>
<evidence type="ECO:0008006" key="5">
    <source>
        <dbReference type="Google" id="ProtNLM"/>
    </source>
</evidence>
<dbReference type="Proteomes" id="UP001157961">
    <property type="component" value="Unassembled WGS sequence"/>
</dbReference>
<sequence length="55" mass="5907">MKHIVPFLGGFLASPAMAHSGAHPHSHGEYAWIAVVLSAVIVGGTMTVVRKRRRT</sequence>
<reference evidence="3 4" key="1">
    <citation type="submission" date="2017-05" db="EMBL/GenBank/DDBJ databases">
        <authorList>
            <person name="Varghese N."/>
            <person name="Submissions S."/>
        </authorList>
    </citation>
    <scope>NUCLEOTIDE SEQUENCE [LARGE SCALE GENOMIC DNA]</scope>
    <source>
        <strain evidence="3 4">DSM 29734</strain>
    </source>
</reference>